<organism evidence="2 3">
    <name type="scientific">Niallia endozanthoxylica</name>
    <dbReference type="NCBI Taxonomy" id="2036016"/>
    <lineage>
        <taxon>Bacteria</taxon>
        <taxon>Bacillati</taxon>
        <taxon>Bacillota</taxon>
        <taxon>Bacilli</taxon>
        <taxon>Bacillales</taxon>
        <taxon>Bacillaceae</taxon>
        <taxon>Niallia</taxon>
    </lineage>
</organism>
<dbReference type="Pfam" id="PF01476">
    <property type="entry name" value="LysM"/>
    <property type="match status" value="3"/>
</dbReference>
<dbReference type="CDD" id="cd00118">
    <property type="entry name" value="LysM"/>
    <property type="match status" value="2"/>
</dbReference>
<dbReference type="InterPro" id="IPR036779">
    <property type="entry name" value="LysM_dom_sf"/>
</dbReference>
<evidence type="ECO:0000313" key="2">
    <source>
        <dbReference type="EMBL" id="KAA9026978.1"/>
    </source>
</evidence>
<protein>
    <submittedName>
        <fullName evidence="2">LysM peptidoglycan-binding domain-containing protein</fullName>
    </submittedName>
</protein>
<dbReference type="SMART" id="SM00257">
    <property type="entry name" value="LysM"/>
    <property type="match status" value="3"/>
</dbReference>
<dbReference type="Gene3D" id="3.10.350.10">
    <property type="entry name" value="LysM domain"/>
    <property type="match status" value="3"/>
</dbReference>
<proteinExistence type="predicted"/>
<dbReference type="PROSITE" id="PS51782">
    <property type="entry name" value="LYSM"/>
    <property type="match status" value="3"/>
</dbReference>
<comment type="caution">
    <text evidence="2">The sequence shown here is derived from an EMBL/GenBank/DDBJ whole genome shotgun (WGS) entry which is preliminary data.</text>
</comment>
<name>A0A5J5HX61_9BACI</name>
<dbReference type="SUPFAM" id="SSF54106">
    <property type="entry name" value="LysM domain"/>
    <property type="match status" value="3"/>
</dbReference>
<dbReference type="InterPro" id="IPR018911">
    <property type="entry name" value="Gmad2_Ig-like_dom"/>
</dbReference>
<gene>
    <name evidence="2" type="ORF">F4V44_06565</name>
</gene>
<accession>A0A5J5HX61</accession>
<evidence type="ECO:0000259" key="1">
    <source>
        <dbReference type="PROSITE" id="PS51782"/>
    </source>
</evidence>
<dbReference type="InterPro" id="IPR018392">
    <property type="entry name" value="LysM"/>
</dbReference>
<dbReference type="Pfam" id="PF10648">
    <property type="entry name" value="Gmad2"/>
    <property type="match status" value="1"/>
</dbReference>
<feature type="domain" description="LysM" evidence="1">
    <location>
        <begin position="113"/>
        <end position="160"/>
    </location>
</feature>
<dbReference type="RefSeq" id="WP_150439206.1">
    <property type="nucleotide sequence ID" value="NZ_VYKL01000014.1"/>
</dbReference>
<feature type="domain" description="LysM" evidence="1">
    <location>
        <begin position="66"/>
        <end position="110"/>
    </location>
</feature>
<sequence>MPIITRKNYLYTVRPGDTLYSIAQRYRSSVQEIMRINHLYPPVTDPGLIYPGNLLVVPDVSSAGKVSYIVKSGDSMNSIAMKFSSHVDLVSGINRIENPSMIYPGQLVTIPAFIYEIQMGDSLFNISRKFGTPLQSIISANQGRPGFQTDVIWPGYQLILPQITSRNIVVWNPLPGTRVASGQRIEGQARAFEANVLHQVRDANGVIVSNERFTTADIGAPAYGSFISTVPWDRSPTSSVGELWVYTRSANDGSIQDLVRTIVYF</sequence>
<dbReference type="PANTHER" id="PTHR33734:SF22">
    <property type="entry name" value="MEMBRANE-BOUND LYTIC MUREIN TRANSGLYCOSYLASE D"/>
    <property type="match status" value="1"/>
</dbReference>
<evidence type="ECO:0000313" key="3">
    <source>
        <dbReference type="Proteomes" id="UP000326671"/>
    </source>
</evidence>
<dbReference type="OrthoDB" id="308800at2"/>
<keyword evidence="3" id="KW-1185">Reference proteome</keyword>
<feature type="domain" description="LysM" evidence="1">
    <location>
        <begin position="9"/>
        <end position="57"/>
    </location>
</feature>
<dbReference type="EMBL" id="VYKL01000014">
    <property type="protein sequence ID" value="KAA9026978.1"/>
    <property type="molecule type" value="Genomic_DNA"/>
</dbReference>
<dbReference type="AlphaFoldDB" id="A0A5J5HX61"/>
<dbReference type="Proteomes" id="UP000326671">
    <property type="component" value="Unassembled WGS sequence"/>
</dbReference>
<dbReference type="PANTHER" id="PTHR33734">
    <property type="entry name" value="LYSM DOMAIN-CONTAINING GPI-ANCHORED PROTEIN 2"/>
    <property type="match status" value="1"/>
</dbReference>
<dbReference type="GO" id="GO:0008932">
    <property type="term" value="F:lytic endotransglycosylase activity"/>
    <property type="evidence" value="ECO:0007669"/>
    <property type="project" value="TreeGrafter"/>
</dbReference>
<reference evidence="2 3" key="1">
    <citation type="submission" date="2019-09" db="EMBL/GenBank/DDBJ databases">
        <title>Whole genome sequences of isolates from the Mars Exploration Rovers.</title>
        <authorList>
            <person name="Seuylemezian A."/>
            <person name="Vaishampayan P."/>
        </authorList>
    </citation>
    <scope>NUCLEOTIDE SEQUENCE [LARGE SCALE GENOMIC DNA]</scope>
    <source>
        <strain evidence="2 3">MER_TA_151</strain>
    </source>
</reference>